<reference evidence="3" key="1">
    <citation type="journal article" date="2014" name="Int. J. Syst. Evol. Microbiol.">
        <title>Complete genome sequence of Corynebacterium casei LMG S-19264T (=DSM 44701T), isolated from a smear-ripened cheese.</title>
        <authorList>
            <consortium name="US DOE Joint Genome Institute (JGI-PGF)"/>
            <person name="Walter F."/>
            <person name="Albersmeier A."/>
            <person name="Kalinowski J."/>
            <person name="Ruckert C."/>
        </authorList>
    </citation>
    <scope>NUCLEOTIDE SEQUENCE</scope>
    <source>
        <strain evidence="3">CGMCC 1.12187</strain>
    </source>
</reference>
<name>A0A917GUD2_9MICC</name>
<dbReference type="SUPFAM" id="SSF55961">
    <property type="entry name" value="Bet v1-like"/>
    <property type="match status" value="1"/>
</dbReference>
<comment type="similarity">
    <text evidence="1">Belongs to the AHA1 family.</text>
</comment>
<proteinExistence type="inferred from homology"/>
<accession>A0A917GUD2</accession>
<sequence length="180" mass="18994">MSAYGRFEEIEGRGALVFRRELDAPQERVWEAVTTPAGLAAWFPCRLDGDVTAEGTTLAFVFPEEDPSGEDATHGVVLAAEPGRRLAFTWEADELRVGLEPLGAGRCALEFVTLLPPDDVSAAARTAAGWHACLDALAEHLTTGAAAPPPADPTEEFRGLYEAYVAAGFPSGAPVPGDEA</sequence>
<dbReference type="Proteomes" id="UP000638848">
    <property type="component" value="Unassembled WGS sequence"/>
</dbReference>
<dbReference type="EMBL" id="BMEQ01000009">
    <property type="protein sequence ID" value="GGG57087.1"/>
    <property type="molecule type" value="Genomic_DNA"/>
</dbReference>
<comment type="caution">
    <text evidence="3">The sequence shown here is derived from an EMBL/GenBank/DDBJ whole genome shotgun (WGS) entry which is preliminary data.</text>
</comment>
<dbReference type="Pfam" id="PF08327">
    <property type="entry name" value="AHSA1"/>
    <property type="match status" value="1"/>
</dbReference>
<dbReference type="RefSeq" id="WP_188536749.1">
    <property type="nucleotide sequence ID" value="NZ_BMEQ01000009.1"/>
</dbReference>
<evidence type="ECO:0000256" key="1">
    <source>
        <dbReference type="ARBA" id="ARBA00006817"/>
    </source>
</evidence>
<dbReference type="AlphaFoldDB" id="A0A917GUD2"/>
<reference evidence="3" key="2">
    <citation type="submission" date="2020-09" db="EMBL/GenBank/DDBJ databases">
        <authorList>
            <person name="Sun Q."/>
            <person name="Zhou Y."/>
        </authorList>
    </citation>
    <scope>NUCLEOTIDE SEQUENCE</scope>
    <source>
        <strain evidence="3">CGMCC 1.12187</strain>
    </source>
</reference>
<evidence type="ECO:0000313" key="3">
    <source>
        <dbReference type="EMBL" id="GGG57087.1"/>
    </source>
</evidence>
<feature type="domain" description="Activator of Hsp90 ATPase homologue 1/2-like C-terminal" evidence="2">
    <location>
        <begin position="23"/>
        <end position="141"/>
    </location>
</feature>
<dbReference type="Gene3D" id="3.30.530.20">
    <property type="match status" value="1"/>
</dbReference>
<evidence type="ECO:0000313" key="4">
    <source>
        <dbReference type="Proteomes" id="UP000638848"/>
    </source>
</evidence>
<gene>
    <name evidence="3" type="ORF">GCM10011374_19900</name>
</gene>
<keyword evidence="4" id="KW-1185">Reference proteome</keyword>
<evidence type="ECO:0000259" key="2">
    <source>
        <dbReference type="Pfam" id="PF08327"/>
    </source>
</evidence>
<dbReference type="InterPro" id="IPR013538">
    <property type="entry name" value="ASHA1/2-like_C"/>
</dbReference>
<protein>
    <recommendedName>
        <fullName evidence="2">Activator of Hsp90 ATPase homologue 1/2-like C-terminal domain-containing protein</fullName>
    </recommendedName>
</protein>
<organism evidence="3 4">
    <name type="scientific">Kocuria dechangensis</name>
    <dbReference type="NCBI Taxonomy" id="1176249"/>
    <lineage>
        <taxon>Bacteria</taxon>
        <taxon>Bacillati</taxon>
        <taxon>Actinomycetota</taxon>
        <taxon>Actinomycetes</taxon>
        <taxon>Micrococcales</taxon>
        <taxon>Micrococcaceae</taxon>
        <taxon>Kocuria</taxon>
    </lineage>
</organism>
<dbReference type="InterPro" id="IPR023393">
    <property type="entry name" value="START-like_dom_sf"/>
</dbReference>